<evidence type="ECO:0008006" key="3">
    <source>
        <dbReference type="Google" id="ProtNLM"/>
    </source>
</evidence>
<dbReference type="Proteomes" id="UP000589085">
    <property type="component" value="Unassembled WGS sequence"/>
</dbReference>
<evidence type="ECO:0000313" key="2">
    <source>
        <dbReference type="Proteomes" id="UP000589085"/>
    </source>
</evidence>
<proteinExistence type="predicted"/>
<dbReference type="EMBL" id="JABEQJ010000003">
    <property type="protein sequence ID" value="MBB2159362.1"/>
    <property type="molecule type" value="Genomic_DNA"/>
</dbReference>
<dbReference type="RefSeq" id="WP_182996220.1">
    <property type="nucleotide sequence ID" value="NZ_JABEQJ010000003.1"/>
</dbReference>
<reference evidence="1 2" key="1">
    <citation type="submission" date="2020-04" db="EMBL/GenBank/DDBJ databases">
        <title>Description of novel Gluconacetobacter.</title>
        <authorList>
            <person name="Sombolestani A."/>
        </authorList>
    </citation>
    <scope>NUCLEOTIDE SEQUENCE [LARGE SCALE GENOMIC DNA]</scope>
    <source>
        <strain evidence="1 2">LMG 19747</strain>
    </source>
</reference>
<dbReference type="CDD" id="cd00165">
    <property type="entry name" value="S4"/>
    <property type="match status" value="1"/>
</dbReference>
<name>A0A7W4IAR1_9PROT</name>
<dbReference type="SUPFAM" id="SSF55174">
    <property type="entry name" value="Alpha-L RNA-binding motif"/>
    <property type="match status" value="1"/>
</dbReference>
<organism evidence="1 2">
    <name type="scientific">Gluconacetobacter sacchari</name>
    <dbReference type="NCBI Taxonomy" id="92759"/>
    <lineage>
        <taxon>Bacteria</taxon>
        <taxon>Pseudomonadati</taxon>
        <taxon>Pseudomonadota</taxon>
        <taxon>Alphaproteobacteria</taxon>
        <taxon>Acetobacterales</taxon>
        <taxon>Acetobacteraceae</taxon>
        <taxon>Gluconacetobacter</taxon>
    </lineage>
</organism>
<evidence type="ECO:0000313" key="1">
    <source>
        <dbReference type="EMBL" id="MBB2159362.1"/>
    </source>
</evidence>
<accession>A0A7W4IAR1</accession>
<dbReference type="AlphaFoldDB" id="A0A7W4IAR1"/>
<gene>
    <name evidence="1" type="ORF">HLH48_04080</name>
</gene>
<protein>
    <recommendedName>
        <fullName evidence="3">RNA-binding S4 domain-containing protein</fullName>
    </recommendedName>
</protein>
<comment type="caution">
    <text evidence="1">The sequence shown here is derived from an EMBL/GenBank/DDBJ whole genome shotgun (WGS) entry which is preliminary data.</text>
</comment>
<sequence>MSGQKLIGDLSHRIMSRGMNLAKEIPSPMDQETNFLFKAVRHIDLASSYGEARRLVRRGVIRVNGSIERNELMEVSKIDIITF</sequence>